<dbReference type="Proteomes" id="UP000831701">
    <property type="component" value="Chromosome 2"/>
</dbReference>
<proteinExistence type="predicted"/>
<gene>
    <name evidence="1" type="ORF">L3Q82_016890</name>
</gene>
<comment type="caution">
    <text evidence="1">The sequence shown here is derived from an EMBL/GenBank/DDBJ whole genome shotgun (WGS) entry which is preliminary data.</text>
</comment>
<sequence>MVMDQDTQWLYQLLAEVQLEKFYLRVRDGLNITRIEHFSYVKESDLEQIGISKPAQRRLWDALKRYKTNARSWIPKVFSGRGVDGGEQYSAGGPPHAQEAGGRALPSLIQDSELLLGEKMGSGSFGVVRKGEWHTPTGRVVRDSFLIFACSSKVTEEQYVQADETR</sequence>
<dbReference type="EMBL" id="CM041532">
    <property type="protein sequence ID" value="KAI3376410.1"/>
    <property type="molecule type" value="Genomic_DNA"/>
</dbReference>
<evidence type="ECO:0000313" key="2">
    <source>
        <dbReference type="Proteomes" id="UP000831701"/>
    </source>
</evidence>
<organism evidence="1 2">
    <name type="scientific">Scortum barcoo</name>
    <name type="common">barcoo grunter</name>
    <dbReference type="NCBI Taxonomy" id="214431"/>
    <lineage>
        <taxon>Eukaryota</taxon>
        <taxon>Metazoa</taxon>
        <taxon>Chordata</taxon>
        <taxon>Craniata</taxon>
        <taxon>Vertebrata</taxon>
        <taxon>Euteleostomi</taxon>
        <taxon>Actinopterygii</taxon>
        <taxon>Neopterygii</taxon>
        <taxon>Teleostei</taxon>
        <taxon>Neoteleostei</taxon>
        <taxon>Acanthomorphata</taxon>
        <taxon>Eupercaria</taxon>
        <taxon>Centrarchiformes</taxon>
        <taxon>Terapontoidei</taxon>
        <taxon>Terapontidae</taxon>
        <taxon>Scortum</taxon>
    </lineage>
</organism>
<name>A0ACB8X8J8_9TELE</name>
<keyword evidence="2" id="KW-1185">Reference proteome</keyword>
<evidence type="ECO:0000313" key="1">
    <source>
        <dbReference type="EMBL" id="KAI3376410.1"/>
    </source>
</evidence>
<protein>
    <submittedName>
        <fullName evidence="1">Uncharacterized protein</fullName>
    </submittedName>
</protein>
<reference evidence="1" key="1">
    <citation type="submission" date="2022-04" db="EMBL/GenBank/DDBJ databases">
        <title>Jade perch genome.</title>
        <authorList>
            <person name="Chao B."/>
        </authorList>
    </citation>
    <scope>NUCLEOTIDE SEQUENCE</scope>
    <source>
        <strain evidence="1">CB-2022</strain>
    </source>
</reference>
<accession>A0ACB8X8J8</accession>